<protein>
    <recommendedName>
        <fullName evidence="6">Transmembrane protein</fullName>
    </recommendedName>
</protein>
<dbReference type="EMBL" id="JAWXYG010000006">
    <property type="protein sequence ID" value="KAK4270381.1"/>
    <property type="molecule type" value="Genomic_DNA"/>
</dbReference>
<evidence type="ECO:0000256" key="3">
    <source>
        <dbReference type="SAM" id="SignalP"/>
    </source>
</evidence>
<keyword evidence="2" id="KW-0812">Transmembrane</keyword>
<organism evidence="4 5">
    <name type="scientific">Acacia crassicarpa</name>
    <name type="common">northern wattle</name>
    <dbReference type="NCBI Taxonomy" id="499986"/>
    <lineage>
        <taxon>Eukaryota</taxon>
        <taxon>Viridiplantae</taxon>
        <taxon>Streptophyta</taxon>
        <taxon>Embryophyta</taxon>
        <taxon>Tracheophyta</taxon>
        <taxon>Spermatophyta</taxon>
        <taxon>Magnoliopsida</taxon>
        <taxon>eudicotyledons</taxon>
        <taxon>Gunneridae</taxon>
        <taxon>Pentapetalae</taxon>
        <taxon>rosids</taxon>
        <taxon>fabids</taxon>
        <taxon>Fabales</taxon>
        <taxon>Fabaceae</taxon>
        <taxon>Caesalpinioideae</taxon>
        <taxon>mimosoid clade</taxon>
        <taxon>Acacieae</taxon>
        <taxon>Acacia</taxon>
    </lineage>
</organism>
<feature type="chain" id="PRO_5041929320" description="Transmembrane protein" evidence="3">
    <location>
        <begin position="22"/>
        <end position="127"/>
    </location>
</feature>
<gene>
    <name evidence="4" type="ORF">QN277_023419</name>
</gene>
<evidence type="ECO:0000313" key="5">
    <source>
        <dbReference type="Proteomes" id="UP001293593"/>
    </source>
</evidence>
<feature type="signal peptide" evidence="3">
    <location>
        <begin position="1"/>
        <end position="21"/>
    </location>
</feature>
<evidence type="ECO:0000256" key="2">
    <source>
        <dbReference type="SAM" id="Phobius"/>
    </source>
</evidence>
<comment type="caution">
    <text evidence="4">The sequence shown here is derived from an EMBL/GenBank/DDBJ whole genome shotgun (WGS) entry which is preliminary data.</text>
</comment>
<sequence length="127" mass="13150">MGKLFVLCFLLGNIAVDLALASDNKTEAMGVERCSSASCSNPSTTEAPSVVLTRKLGPPSMAPESDNSGVEEKKHSHSKHSSTDKSIAGGGVILGGLATTFLVSVFCYIRATARSHHNDADSPSSSP</sequence>
<name>A0AAE1JH74_9FABA</name>
<dbReference type="PANTHER" id="PTHR34558:SF9">
    <property type="entry name" value="F3L24.15 PROTEIN"/>
    <property type="match status" value="1"/>
</dbReference>
<reference evidence="4" key="1">
    <citation type="submission" date="2023-10" db="EMBL/GenBank/DDBJ databases">
        <title>Chromosome-level genome of the transformable northern wattle, Acacia crassicarpa.</title>
        <authorList>
            <person name="Massaro I."/>
            <person name="Sinha N.R."/>
            <person name="Poethig S."/>
            <person name="Leichty A.R."/>
        </authorList>
    </citation>
    <scope>NUCLEOTIDE SEQUENCE</scope>
    <source>
        <strain evidence="4">Acra3RX</strain>
        <tissue evidence="4">Leaf</tissue>
    </source>
</reference>
<evidence type="ECO:0008006" key="6">
    <source>
        <dbReference type="Google" id="ProtNLM"/>
    </source>
</evidence>
<dbReference type="AlphaFoldDB" id="A0AAE1JH74"/>
<accession>A0AAE1JH74</accession>
<feature type="transmembrane region" description="Helical" evidence="2">
    <location>
        <begin position="87"/>
        <end position="109"/>
    </location>
</feature>
<feature type="compositionally biased region" description="Polar residues" evidence="1">
    <location>
        <begin position="35"/>
        <end position="47"/>
    </location>
</feature>
<feature type="region of interest" description="Disordered" evidence="1">
    <location>
        <begin position="33"/>
        <end position="88"/>
    </location>
</feature>
<keyword evidence="5" id="KW-1185">Reference proteome</keyword>
<keyword evidence="2" id="KW-0472">Membrane</keyword>
<evidence type="ECO:0000256" key="1">
    <source>
        <dbReference type="SAM" id="MobiDB-lite"/>
    </source>
</evidence>
<keyword evidence="3" id="KW-0732">Signal</keyword>
<dbReference type="PANTHER" id="PTHR34558">
    <property type="entry name" value="EXPRESSED PROTEIN"/>
    <property type="match status" value="1"/>
</dbReference>
<proteinExistence type="predicted"/>
<dbReference type="Proteomes" id="UP001293593">
    <property type="component" value="Unassembled WGS sequence"/>
</dbReference>
<evidence type="ECO:0000313" key="4">
    <source>
        <dbReference type="EMBL" id="KAK4270381.1"/>
    </source>
</evidence>
<keyword evidence="2" id="KW-1133">Transmembrane helix</keyword>